<protein>
    <submittedName>
        <fullName evidence="1">Uncharacterized protein</fullName>
    </submittedName>
</protein>
<gene>
    <name evidence="1" type="ORF">RJT34_04197</name>
</gene>
<accession>A0AAN9Q202</accession>
<comment type="caution">
    <text evidence="1">The sequence shown here is derived from an EMBL/GenBank/DDBJ whole genome shotgun (WGS) entry which is preliminary data.</text>
</comment>
<organism evidence="1 2">
    <name type="scientific">Clitoria ternatea</name>
    <name type="common">Butterfly pea</name>
    <dbReference type="NCBI Taxonomy" id="43366"/>
    <lineage>
        <taxon>Eukaryota</taxon>
        <taxon>Viridiplantae</taxon>
        <taxon>Streptophyta</taxon>
        <taxon>Embryophyta</taxon>
        <taxon>Tracheophyta</taxon>
        <taxon>Spermatophyta</taxon>
        <taxon>Magnoliopsida</taxon>
        <taxon>eudicotyledons</taxon>
        <taxon>Gunneridae</taxon>
        <taxon>Pentapetalae</taxon>
        <taxon>rosids</taxon>
        <taxon>fabids</taxon>
        <taxon>Fabales</taxon>
        <taxon>Fabaceae</taxon>
        <taxon>Papilionoideae</taxon>
        <taxon>50 kb inversion clade</taxon>
        <taxon>NPAAA clade</taxon>
        <taxon>indigoferoid/millettioid clade</taxon>
        <taxon>Phaseoleae</taxon>
        <taxon>Clitoria</taxon>
    </lineage>
</organism>
<dbReference type="AlphaFoldDB" id="A0AAN9Q202"/>
<dbReference type="EMBL" id="JAYKXN010000001">
    <property type="protein sequence ID" value="KAK7319476.1"/>
    <property type="molecule type" value="Genomic_DNA"/>
</dbReference>
<name>A0AAN9Q202_CLITE</name>
<evidence type="ECO:0000313" key="2">
    <source>
        <dbReference type="Proteomes" id="UP001359559"/>
    </source>
</evidence>
<dbReference type="Proteomes" id="UP001359559">
    <property type="component" value="Unassembled WGS sequence"/>
</dbReference>
<reference evidence="1 2" key="1">
    <citation type="submission" date="2024-01" db="EMBL/GenBank/DDBJ databases">
        <title>The genomes of 5 underutilized Papilionoideae crops provide insights into root nodulation and disease resistance.</title>
        <authorList>
            <person name="Yuan L."/>
        </authorList>
    </citation>
    <scope>NUCLEOTIDE SEQUENCE [LARGE SCALE GENOMIC DNA]</scope>
    <source>
        <strain evidence="1">LY-2023</strain>
        <tissue evidence="1">Leaf</tissue>
    </source>
</reference>
<evidence type="ECO:0000313" key="1">
    <source>
        <dbReference type="EMBL" id="KAK7319476.1"/>
    </source>
</evidence>
<keyword evidence="2" id="KW-1185">Reference proteome</keyword>
<proteinExistence type="predicted"/>
<sequence length="194" mass="22609">MKMALCHYHIYSAHDETFLGRNLMCTDWFKFNVSIVYRSSSIHLNSTNYERFRFIDLPTVACKSFFTLEGQYSLHTSLSGVQHFTSELLEQILPPITSWIQALMFKVNYGYRVEQKRLDSNPLVFPLNLDIEFELPHDYFESEMKEKSMRQVELNIPASKDATESPRIEYCTICLGECQWCGNNGDLEGLHNVL</sequence>